<feature type="domain" description="B box-type" evidence="6">
    <location>
        <begin position="16"/>
        <end position="63"/>
    </location>
</feature>
<keyword evidence="3" id="KW-0862">Zinc</keyword>
<evidence type="ECO:0000256" key="1">
    <source>
        <dbReference type="ARBA" id="ARBA00022723"/>
    </source>
</evidence>
<protein>
    <submittedName>
        <fullName evidence="7">COL domain class transcription factor</fullName>
    </submittedName>
</protein>
<feature type="region of interest" description="Disordered" evidence="5">
    <location>
        <begin position="411"/>
        <end position="444"/>
    </location>
</feature>
<evidence type="ECO:0000256" key="3">
    <source>
        <dbReference type="ARBA" id="ARBA00022833"/>
    </source>
</evidence>
<feature type="region of interest" description="Disordered" evidence="5">
    <location>
        <begin position="351"/>
        <end position="394"/>
    </location>
</feature>
<evidence type="ECO:0000256" key="5">
    <source>
        <dbReference type="SAM" id="MobiDB-lite"/>
    </source>
</evidence>
<feature type="compositionally biased region" description="Polar residues" evidence="5">
    <location>
        <begin position="360"/>
        <end position="374"/>
    </location>
</feature>
<accession>A0A023JEA6</accession>
<feature type="domain" description="B box-type" evidence="6">
    <location>
        <begin position="59"/>
        <end position="106"/>
    </location>
</feature>
<dbReference type="PANTHER" id="PTHR31717:SF45">
    <property type="entry name" value="ZINC FINGER PROTEIN CONSTANS-LIKE 14-RELATED"/>
    <property type="match status" value="1"/>
</dbReference>
<dbReference type="AlphaFoldDB" id="A0A023JEA6"/>
<dbReference type="EMBL" id="KF928223">
    <property type="protein sequence ID" value="AHI45079.1"/>
    <property type="molecule type" value="mRNA"/>
</dbReference>
<evidence type="ECO:0000313" key="7">
    <source>
        <dbReference type="EMBL" id="AHI45079.1"/>
    </source>
</evidence>
<dbReference type="GO" id="GO:0008270">
    <property type="term" value="F:zinc ion binding"/>
    <property type="evidence" value="ECO:0007669"/>
    <property type="project" value="UniProtKB-KW"/>
</dbReference>
<sequence>MVSPRSGSGSGRWTGNKSVPCDFCSDQVAVLYCRADSAKLCLLCDQHVHSANLLSRKHLRSQICDNCGAEPVSVRCSTDNLFLCHDCDWDAHATCSVSASHHRSPLSGFSGCPSALDLAALWGFDLRPAWDHHKPDAGPTPPLGFQDVIVPGGNGVVFVARQGGDGGGVCSGRKKQVMVKQLVELFKRNSMAIGEAAGDGEGVMVPETPNRSGCWQPENVEAFGLGEDDGAFGDCAQPCLQNANQAPPLPFTSLLMMPMHAADFKGNAGGTDDVLLDNTTTNPPNAQTTQIWDFHLGRLRVDEELEAAYGANEEGFMIKNFGELTKEASLTNAKILRDVYQFNCPVTHDDMINNNNSNNPAASQGPATSESNNLPIGRASLGSAFGKNEGSSASKEMGFMEQPFLVRSDTMKTTATTKADQELLAQNRGNAMQRYKEKKKTRRY</sequence>
<gene>
    <name evidence="7" type="primary">COL05</name>
</gene>
<dbReference type="PROSITE" id="PS50119">
    <property type="entry name" value="ZF_BBOX"/>
    <property type="match status" value="2"/>
</dbReference>
<evidence type="ECO:0000256" key="4">
    <source>
        <dbReference type="PROSITE-ProRule" id="PRU00024"/>
    </source>
</evidence>
<organism evidence="7">
    <name type="scientific">Boehmeria nivea</name>
    <name type="common">Chinese grass</name>
    <name type="synonym">Urtica nivea</name>
    <dbReference type="NCBI Taxonomy" id="83906"/>
    <lineage>
        <taxon>Eukaryota</taxon>
        <taxon>Viridiplantae</taxon>
        <taxon>Streptophyta</taxon>
        <taxon>Embryophyta</taxon>
        <taxon>Tracheophyta</taxon>
        <taxon>Spermatophyta</taxon>
        <taxon>Magnoliopsida</taxon>
        <taxon>eudicotyledons</taxon>
        <taxon>Gunneridae</taxon>
        <taxon>Pentapetalae</taxon>
        <taxon>rosids</taxon>
        <taxon>fabids</taxon>
        <taxon>Rosales</taxon>
        <taxon>Urticaceae</taxon>
        <taxon>Boehmeria</taxon>
    </lineage>
</organism>
<keyword evidence="2 4" id="KW-0863">Zinc-finger</keyword>
<dbReference type="InterPro" id="IPR000315">
    <property type="entry name" value="Znf_B-box"/>
</dbReference>
<dbReference type="SMART" id="SM00336">
    <property type="entry name" value="BBOX"/>
    <property type="match status" value="2"/>
</dbReference>
<dbReference type="CDD" id="cd19821">
    <property type="entry name" value="Bbox1_BBX-like"/>
    <property type="match status" value="2"/>
</dbReference>
<evidence type="ECO:0000256" key="2">
    <source>
        <dbReference type="ARBA" id="ARBA00022771"/>
    </source>
</evidence>
<evidence type="ECO:0000259" key="6">
    <source>
        <dbReference type="PROSITE" id="PS50119"/>
    </source>
</evidence>
<dbReference type="InterPro" id="IPR049808">
    <property type="entry name" value="CONSTANS-like_Bbox1"/>
</dbReference>
<proteinExistence type="evidence at transcript level"/>
<keyword evidence="1" id="KW-0479">Metal-binding</keyword>
<reference evidence="7" key="1">
    <citation type="journal article" date="2015" name="Gene">
        <title>Identification of a CONSTANS homologous gene with distinct diurnal expression patterns in varied photoperiods in ramie (Boehmeria nivea L. Gaud).</title>
        <authorList>
            <person name="Liu T."/>
            <person name="Zhu S."/>
            <person name="Tang Q."/>
            <person name="Tang S."/>
        </authorList>
    </citation>
    <scope>NUCLEOTIDE SEQUENCE</scope>
    <source>
        <tissue evidence="7">Whole plant</tissue>
    </source>
</reference>
<name>A0A023JEA6_BOENI</name>
<dbReference type="PANTHER" id="PTHR31717">
    <property type="entry name" value="ZINC FINGER PROTEIN CONSTANS-LIKE 10"/>
    <property type="match status" value="1"/>
</dbReference>